<dbReference type="SUPFAM" id="SSF53335">
    <property type="entry name" value="S-adenosyl-L-methionine-dependent methyltransferases"/>
    <property type="match status" value="1"/>
</dbReference>
<keyword evidence="2" id="KW-0808">Transferase</keyword>
<evidence type="ECO:0000313" key="3">
    <source>
        <dbReference type="Proteomes" id="UP001528040"/>
    </source>
</evidence>
<feature type="domain" description="Methyltransferase type 11" evidence="1">
    <location>
        <begin position="42"/>
        <end position="136"/>
    </location>
</feature>
<comment type="caution">
    <text evidence="2">The sequence shown here is derived from an EMBL/GenBank/DDBJ whole genome shotgun (WGS) entry which is preliminary data.</text>
</comment>
<dbReference type="PANTHER" id="PTHR43591">
    <property type="entry name" value="METHYLTRANSFERASE"/>
    <property type="match status" value="1"/>
</dbReference>
<gene>
    <name evidence="2" type="ORF">O2N63_12490</name>
</gene>
<dbReference type="PANTHER" id="PTHR43591:SF24">
    <property type="entry name" value="2-METHOXY-6-POLYPRENYL-1,4-BENZOQUINOL METHYLASE, MITOCHONDRIAL"/>
    <property type="match status" value="1"/>
</dbReference>
<dbReference type="InterPro" id="IPR013216">
    <property type="entry name" value="Methyltransf_11"/>
</dbReference>
<evidence type="ECO:0000259" key="1">
    <source>
        <dbReference type="Pfam" id="PF08241"/>
    </source>
</evidence>
<evidence type="ECO:0000313" key="2">
    <source>
        <dbReference type="EMBL" id="MDA5094904.1"/>
    </source>
</evidence>
<dbReference type="GO" id="GO:0008168">
    <property type="term" value="F:methyltransferase activity"/>
    <property type="evidence" value="ECO:0007669"/>
    <property type="project" value="UniProtKB-KW"/>
</dbReference>
<name>A0ABT4W308_9RHOB</name>
<dbReference type="Pfam" id="PF08241">
    <property type="entry name" value="Methyltransf_11"/>
    <property type="match status" value="1"/>
</dbReference>
<keyword evidence="3" id="KW-1185">Reference proteome</keyword>
<dbReference type="CDD" id="cd02440">
    <property type="entry name" value="AdoMet_MTases"/>
    <property type="match status" value="1"/>
</dbReference>
<proteinExistence type="predicted"/>
<keyword evidence="2" id="KW-0489">Methyltransferase</keyword>
<reference evidence="2 3" key="1">
    <citation type="submission" date="2023-01" db="EMBL/GenBank/DDBJ databases">
        <authorList>
            <person name="Yoon J.-W."/>
        </authorList>
    </citation>
    <scope>NUCLEOTIDE SEQUENCE [LARGE SCALE GENOMIC DNA]</scope>
    <source>
        <strain evidence="2 3">KMU-50</strain>
    </source>
</reference>
<dbReference type="EMBL" id="JAQIIO010000006">
    <property type="protein sequence ID" value="MDA5094904.1"/>
    <property type="molecule type" value="Genomic_DNA"/>
</dbReference>
<dbReference type="GO" id="GO:0032259">
    <property type="term" value="P:methylation"/>
    <property type="evidence" value="ECO:0007669"/>
    <property type="project" value="UniProtKB-KW"/>
</dbReference>
<sequence>MNDFFNPKMAAQQERMARTEDMMRQRSKHMRVLSPKSGEKILELGSGNGIFARELAERVRPGGEVIGLDPSEAILEMARHIYPQGEFIQGDAQDLPFEDRSFDAVAAAQVFCFLKDVDQALAETYRVLKPQGRVVILDTDWDTLVWRTRQPELMARVMDAYKAVYANAYLPRTLPHRLSQAGFSNIKVKSFVVLNRGLGEETYARQSIGFATSIMEGSPEFSKEEQTCWLEDQEQLERNGDVFFSLNRYILSGRK</sequence>
<dbReference type="InterPro" id="IPR029063">
    <property type="entry name" value="SAM-dependent_MTases_sf"/>
</dbReference>
<accession>A0ABT4W308</accession>
<dbReference type="RefSeq" id="WP_271054611.1">
    <property type="nucleotide sequence ID" value="NZ_JAQIIO010000006.1"/>
</dbReference>
<protein>
    <submittedName>
        <fullName evidence="2">Methyltransferase domain-containing protein</fullName>
    </submittedName>
</protein>
<dbReference type="Gene3D" id="3.40.50.150">
    <property type="entry name" value="Vaccinia Virus protein VP39"/>
    <property type="match status" value="1"/>
</dbReference>
<organism evidence="2 3">
    <name type="scientific">Aliiroseovarius salicola</name>
    <dbReference type="NCBI Taxonomy" id="3009082"/>
    <lineage>
        <taxon>Bacteria</taxon>
        <taxon>Pseudomonadati</taxon>
        <taxon>Pseudomonadota</taxon>
        <taxon>Alphaproteobacteria</taxon>
        <taxon>Rhodobacterales</taxon>
        <taxon>Paracoccaceae</taxon>
        <taxon>Aliiroseovarius</taxon>
    </lineage>
</organism>
<dbReference type="Proteomes" id="UP001528040">
    <property type="component" value="Unassembled WGS sequence"/>
</dbReference>